<accession>A0A1I7X6P6</accession>
<feature type="transmembrane region" description="Helical" evidence="1">
    <location>
        <begin position="6"/>
        <end position="24"/>
    </location>
</feature>
<dbReference type="Proteomes" id="UP000095283">
    <property type="component" value="Unplaced"/>
</dbReference>
<name>A0A1I7X6P6_HETBA</name>
<keyword evidence="1" id="KW-0812">Transmembrane</keyword>
<keyword evidence="2" id="KW-1185">Reference proteome</keyword>
<keyword evidence="1" id="KW-0472">Membrane</keyword>
<protein>
    <submittedName>
        <fullName evidence="3">G_PROTEIN_RECEP_F1_2 domain-containing protein</fullName>
    </submittedName>
</protein>
<evidence type="ECO:0000256" key="1">
    <source>
        <dbReference type="SAM" id="Phobius"/>
    </source>
</evidence>
<keyword evidence="1" id="KW-1133">Transmembrane helix</keyword>
<evidence type="ECO:0000313" key="2">
    <source>
        <dbReference type="Proteomes" id="UP000095283"/>
    </source>
</evidence>
<dbReference type="WBParaSite" id="Hba_13242">
    <property type="protein sequence ID" value="Hba_13242"/>
    <property type="gene ID" value="Hba_13242"/>
</dbReference>
<dbReference type="AlphaFoldDB" id="A0A1I7X6P6"/>
<proteinExistence type="predicted"/>
<evidence type="ECO:0000313" key="3">
    <source>
        <dbReference type="WBParaSite" id="Hba_13242"/>
    </source>
</evidence>
<reference evidence="3" key="1">
    <citation type="submission" date="2016-11" db="UniProtKB">
        <authorList>
            <consortium name="WormBaseParasite"/>
        </authorList>
    </citation>
    <scope>IDENTIFICATION</scope>
</reference>
<sequence length="65" mass="7646">MWWLNYIFCIAFGISLFPLVLCVVRSKMLIKEGLQHGKNMYPTFDDIKSDWSGSDNERVIINDYL</sequence>
<organism evidence="2 3">
    <name type="scientific">Heterorhabditis bacteriophora</name>
    <name type="common">Entomopathogenic nematode worm</name>
    <dbReference type="NCBI Taxonomy" id="37862"/>
    <lineage>
        <taxon>Eukaryota</taxon>
        <taxon>Metazoa</taxon>
        <taxon>Ecdysozoa</taxon>
        <taxon>Nematoda</taxon>
        <taxon>Chromadorea</taxon>
        <taxon>Rhabditida</taxon>
        <taxon>Rhabditina</taxon>
        <taxon>Rhabditomorpha</taxon>
        <taxon>Strongyloidea</taxon>
        <taxon>Heterorhabditidae</taxon>
        <taxon>Heterorhabditis</taxon>
    </lineage>
</organism>